<dbReference type="KEGG" id="dbc:MFMK1_001109"/>
<dbReference type="EMBL" id="CP121694">
    <property type="protein sequence ID" value="WRO21306.1"/>
    <property type="molecule type" value="Genomic_DNA"/>
</dbReference>
<name>A0AAU0UM82_9FIRM</name>
<dbReference type="SUPFAM" id="SSF53448">
    <property type="entry name" value="Nucleotide-diphospho-sugar transferases"/>
    <property type="match status" value="1"/>
</dbReference>
<dbReference type="GO" id="GO:0016757">
    <property type="term" value="F:glycosyltransferase activity"/>
    <property type="evidence" value="ECO:0007669"/>
    <property type="project" value="UniProtKB-KW"/>
</dbReference>
<dbReference type="InterPro" id="IPR050834">
    <property type="entry name" value="Glycosyltransf_2"/>
</dbReference>
<keyword evidence="2" id="KW-0328">Glycosyltransferase</keyword>
<dbReference type="InterPro" id="IPR029044">
    <property type="entry name" value="Nucleotide-diphossugar_trans"/>
</dbReference>
<organism evidence="5 6">
    <name type="scientific">Metallumcola ferriviriculae</name>
    <dbReference type="NCBI Taxonomy" id="3039180"/>
    <lineage>
        <taxon>Bacteria</taxon>
        <taxon>Bacillati</taxon>
        <taxon>Bacillota</taxon>
        <taxon>Clostridia</taxon>
        <taxon>Neomoorellales</taxon>
        <taxon>Desulfitibacteraceae</taxon>
        <taxon>Metallumcola</taxon>
    </lineage>
</organism>
<evidence type="ECO:0000256" key="3">
    <source>
        <dbReference type="ARBA" id="ARBA00022679"/>
    </source>
</evidence>
<gene>
    <name evidence="5" type="ORF">MFMK1_001109</name>
</gene>
<dbReference type="Gene3D" id="3.90.550.10">
    <property type="entry name" value="Spore Coat Polysaccharide Biosynthesis Protein SpsA, Chain A"/>
    <property type="match status" value="1"/>
</dbReference>
<dbReference type="CDD" id="cd00761">
    <property type="entry name" value="Glyco_tranf_GTA_type"/>
    <property type="match status" value="1"/>
</dbReference>
<feature type="domain" description="Glycosyltransferase 2-like" evidence="4">
    <location>
        <begin position="6"/>
        <end position="166"/>
    </location>
</feature>
<dbReference type="Proteomes" id="UP001329915">
    <property type="component" value="Chromosome"/>
</dbReference>
<evidence type="ECO:0000313" key="5">
    <source>
        <dbReference type="EMBL" id="WRO21306.1"/>
    </source>
</evidence>
<protein>
    <submittedName>
        <fullName evidence="5">Glycosyltransferase</fullName>
    </submittedName>
</protein>
<reference evidence="5 6" key="1">
    <citation type="submission" date="2023-04" db="EMBL/GenBank/DDBJ databases">
        <authorList>
            <person name="Hsu D."/>
        </authorList>
    </citation>
    <scope>NUCLEOTIDE SEQUENCE [LARGE SCALE GENOMIC DNA]</scope>
    <source>
        <strain evidence="5 6">MK1</strain>
    </source>
</reference>
<sequence length="279" mass="32873">MAAEVTVLIPSYNPGDYLQDALRSVFRQSYRNWHIILVDDASTDDSVAMFQDYLSHPKVTLIRNKYNLGQSRSMNIGLKQVDTPYVIQLDADDWLLPRTLEILVREARKKPEEVAVISGNIRVVVEEKAVGRKEDTPSVFIRKGRNFKDRWDFLLSNSSVWPRFYRTKALRSVGGWPTDDPFEGRYMEDKRILMRLIEKYRFHWIDQVLYVHRRHQYNQTGKMQSYRYITKWNIIDVLKRWGDLYNPVFSVDEDGWVYLVKLIPKNPIVEGSSLHSPEA</sequence>
<keyword evidence="6" id="KW-1185">Reference proteome</keyword>
<evidence type="ECO:0000259" key="4">
    <source>
        <dbReference type="Pfam" id="PF00535"/>
    </source>
</evidence>
<evidence type="ECO:0000313" key="6">
    <source>
        <dbReference type="Proteomes" id="UP001329915"/>
    </source>
</evidence>
<keyword evidence="3" id="KW-0808">Transferase</keyword>
<proteinExistence type="inferred from homology"/>
<dbReference type="AlphaFoldDB" id="A0AAU0UM82"/>
<evidence type="ECO:0000256" key="1">
    <source>
        <dbReference type="ARBA" id="ARBA00006739"/>
    </source>
</evidence>
<evidence type="ECO:0000256" key="2">
    <source>
        <dbReference type="ARBA" id="ARBA00022676"/>
    </source>
</evidence>
<dbReference type="PANTHER" id="PTHR43685">
    <property type="entry name" value="GLYCOSYLTRANSFERASE"/>
    <property type="match status" value="1"/>
</dbReference>
<comment type="similarity">
    <text evidence="1">Belongs to the glycosyltransferase 2 family.</text>
</comment>
<dbReference type="PANTHER" id="PTHR43685:SF5">
    <property type="entry name" value="GLYCOSYLTRANSFERASE EPSE-RELATED"/>
    <property type="match status" value="1"/>
</dbReference>
<dbReference type="RefSeq" id="WP_366924156.1">
    <property type="nucleotide sequence ID" value="NZ_CP121694.1"/>
</dbReference>
<dbReference type="Pfam" id="PF00535">
    <property type="entry name" value="Glycos_transf_2"/>
    <property type="match status" value="1"/>
</dbReference>
<dbReference type="InterPro" id="IPR001173">
    <property type="entry name" value="Glyco_trans_2-like"/>
</dbReference>
<accession>A0AAU0UM82</accession>